<sequence length="140" mass="15582">MRAAGGLELEDWQRQGPRCALARWRLVFGARRKTNEGWDLVDKRVREEAACSPVVVVGGPRPSLSVLPRLLWDISAEPSGTLRNRSSYPLDEPLRPGQTCVDFPMSGGCGTRVNVPTPIGPPPIKLKPVLTLYGCRRWMY</sequence>
<accession>A0AAV7NH95</accession>
<proteinExistence type="predicted"/>
<reference evidence="1" key="1">
    <citation type="journal article" date="2022" name="bioRxiv">
        <title>Sequencing and chromosome-scale assembly of the giantPleurodeles waltlgenome.</title>
        <authorList>
            <person name="Brown T."/>
            <person name="Elewa A."/>
            <person name="Iarovenko S."/>
            <person name="Subramanian E."/>
            <person name="Araus A.J."/>
            <person name="Petzold A."/>
            <person name="Susuki M."/>
            <person name="Suzuki K.-i.T."/>
            <person name="Hayashi T."/>
            <person name="Toyoda A."/>
            <person name="Oliveira C."/>
            <person name="Osipova E."/>
            <person name="Leigh N.D."/>
            <person name="Simon A."/>
            <person name="Yun M.H."/>
        </authorList>
    </citation>
    <scope>NUCLEOTIDE SEQUENCE</scope>
    <source>
        <strain evidence="1">20211129_DDA</strain>
        <tissue evidence="1">Liver</tissue>
    </source>
</reference>
<dbReference type="EMBL" id="JANPWB010000012">
    <property type="protein sequence ID" value="KAJ1112175.1"/>
    <property type="molecule type" value="Genomic_DNA"/>
</dbReference>
<protein>
    <submittedName>
        <fullName evidence="1">Uncharacterized protein</fullName>
    </submittedName>
</protein>
<comment type="caution">
    <text evidence="1">The sequence shown here is derived from an EMBL/GenBank/DDBJ whole genome shotgun (WGS) entry which is preliminary data.</text>
</comment>
<gene>
    <name evidence="1" type="ORF">NDU88_000443</name>
</gene>
<organism evidence="1 2">
    <name type="scientific">Pleurodeles waltl</name>
    <name type="common">Iberian ribbed newt</name>
    <dbReference type="NCBI Taxonomy" id="8319"/>
    <lineage>
        <taxon>Eukaryota</taxon>
        <taxon>Metazoa</taxon>
        <taxon>Chordata</taxon>
        <taxon>Craniata</taxon>
        <taxon>Vertebrata</taxon>
        <taxon>Euteleostomi</taxon>
        <taxon>Amphibia</taxon>
        <taxon>Batrachia</taxon>
        <taxon>Caudata</taxon>
        <taxon>Salamandroidea</taxon>
        <taxon>Salamandridae</taxon>
        <taxon>Pleurodelinae</taxon>
        <taxon>Pleurodeles</taxon>
    </lineage>
</organism>
<dbReference type="Proteomes" id="UP001066276">
    <property type="component" value="Chromosome 8"/>
</dbReference>
<evidence type="ECO:0000313" key="2">
    <source>
        <dbReference type="Proteomes" id="UP001066276"/>
    </source>
</evidence>
<keyword evidence="2" id="KW-1185">Reference proteome</keyword>
<dbReference type="AlphaFoldDB" id="A0AAV7NH95"/>
<evidence type="ECO:0000313" key="1">
    <source>
        <dbReference type="EMBL" id="KAJ1112175.1"/>
    </source>
</evidence>
<name>A0AAV7NH95_PLEWA</name>